<dbReference type="Proteomes" id="UP000054007">
    <property type="component" value="Unassembled WGS sequence"/>
</dbReference>
<dbReference type="InterPro" id="IPR008758">
    <property type="entry name" value="Peptidase_S28"/>
</dbReference>
<sequence length="477" mass="53532">MTPSKRDLPPYNTIYWFDQLIDHDDPSLGTFRQRYFFTSEFYEPGGPIVFNTPGEVAVDGYSGYLTNRTMNGAIAQQEHGAAVVLEHRFYGESNPYPDLKTESLRVHTIKQAIEDIEYFAYNVKFPMDNGTSVTPDVTPWIMTGGSYSGALTSFTMFSKPDLIWAGYASSATVQNIQDFWRYFEPTREFMDKNCSADVSAVIAYIDETFGGDDEDAIFALKQHFNVSDVTHLDDIAGAFRNNIWTWQSLGPSSPRTATFYAFCDWLEVDSETGAVAGEEGWGLEHALQAWGTYWNSTWASLCGDLDGETCLGSYDPNLSTYTNTDVGYTWRSWDWIVCNEVGFFEDGPPADVTFAPIVSRLINVDTDYDPRQCAMMYPEAFSEPAHPDVDQTNKLYGGWNVTTERLFFAVGSRDPWREATFGANGIATESTDRMPIVMSDGFHCSDLSIAQGATDASIGDLQKQALAYMHDWVAEWK</sequence>
<name>A0A0D7BTX1_9AGAR</name>
<gene>
    <name evidence="6" type="ORF">CYLTODRAFT_155787</name>
</gene>
<evidence type="ECO:0000256" key="1">
    <source>
        <dbReference type="ARBA" id="ARBA00011079"/>
    </source>
</evidence>
<dbReference type="PANTHER" id="PTHR11010">
    <property type="entry name" value="PROTEASE S28 PRO-X CARBOXYPEPTIDASE-RELATED"/>
    <property type="match status" value="1"/>
</dbReference>
<keyword evidence="3" id="KW-0732">Signal</keyword>
<evidence type="ECO:0000256" key="2">
    <source>
        <dbReference type="ARBA" id="ARBA00022670"/>
    </source>
</evidence>
<dbReference type="GO" id="GO:0006508">
    <property type="term" value="P:proteolysis"/>
    <property type="evidence" value="ECO:0007669"/>
    <property type="project" value="UniProtKB-KW"/>
</dbReference>
<dbReference type="GO" id="GO:0008239">
    <property type="term" value="F:dipeptidyl-peptidase activity"/>
    <property type="evidence" value="ECO:0007669"/>
    <property type="project" value="TreeGrafter"/>
</dbReference>
<evidence type="ECO:0008006" key="8">
    <source>
        <dbReference type="Google" id="ProtNLM"/>
    </source>
</evidence>
<dbReference type="Gene3D" id="3.40.50.1820">
    <property type="entry name" value="alpha/beta hydrolase"/>
    <property type="match status" value="2"/>
</dbReference>
<organism evidence="6 7">
    <name type="scientific">Cylindrobasidium torrendii FP15055 ss-10</name>
    <dbReference type="NCBI Taxonomy" id="1314674"/>
    <lineage>
        <taxon>Eukaryota</taxon>
        <taxon>Fungi</taxon>
        <taxon>Dikarya</taxon>
        <taxon>Basidiomycota</taxon>
        <taxon>Agaricomycotina</taxon>
        <taxon>Agaricomycetes</taxon>
        <taxon>Agaricomycetidae</taxon>
        <taxon>Agaricales</taxon>
        <taxon>Marasmiineae</taxon>
        <taxon>Physalacriaceae</taxon>
        <taxon>Cylindrobasidium</taxon>
    </lineage>
</organism>
<proteinExistence type="inferred from homology"/>
<dbReference type="AlphaFoldDB" id="A0A0D7BTX1"/>
<reference evidence="6 7" key="1">
    <citation type="journal article" date="2015" name="Fungal Genet. Biol.">
        <title>Evolution of novel wood decay mechanisms in Agaricales revealed by the genome sequences of Fistulina hepatica and Cylindrobasidium torrendii.</title>
        <authorList>
            <person name="Floudas D."/>
            <person name="Held B.W."/>
            <person name="Riley R."/>
            <person name="Nagy L.G."/>
            <person name="Koehler G."/>
            <person name="Ransdell A.S."/>
            <person name="Younus H."/>
            <person name="Chow J."/>
            <person name="Chiniquy J."/>
            <person name="Lipzen A."/>
            <person name="Tritt A."/>
            <person name="Sun H."/>
            <person name="Haridas S."/>
            <person name="LaButti K."/>
            <person name="Ohm R.A."/>
            <person name="Kues U."/>
            <person name="Blanchette R.A."/>
            <person name="Grigoriev I.V."/>
            <person name="Minto R.E."/>
            <person name="Hibbett D.S."/>
        </authorList>
    </citation>
    <scope>NUCLEOTIDE SEQUENCE [LARGE SCALE GENOMIC DNA]</scope>
    <source>
        <strain evidence="6 7">FP15055 ss-10</strain>
    </source>
</reference>
<dbReference type="OrthoDB" id="1735038at2759"/>
<keyword evidence="4" id="KW-0378">Hydrolase</keyword>
<comment type="similarity">
    <text evidence="1">Belongs to the peptidase S28 family.</text>
</comment>
<dbReference type="SUPFAM" id="SSF53474">
    <property type="entry name" value="alpha/beta-Hydrolases"/>
    <property type="match status" value="1"/>
</dbReference>
<protein>
    <recommendedName>
        <fullName evidence="8">Peptidase S28</fullName>
    </recommendedName>
</protein>
<dbReference type="PANTHER" id="PTHR11010:SF23">
    <property type="entry name" value="SERINE PEPTIDASE"/>
    <property type="match status" value="1"/>
</dbReference>
<dbReference type="InterPro" id="IPR029058">
    <property type="entry name" value="AB_hydrolase_fold"/>
</dbReference>
<evidence type="ECO:0000256" key="4">
    <source>
        <dbReference type="ARBA" id="ARBA00022801"/>
    </source>
</evidence>
<evidence type="ECO:0000256" key="5">
    <source>
        <dbReference type="ARBA" id="ARBA00023180"/>
    </source>
</evidence>
<dbReference type="EMBL" id="KN880433">
    <property type="protein sequence ID" value="KIY73983.1"/>
    <property type="molecule type" value="Genomic_DNA"/>
</dbReference>
<keyword evidence="2" id="KW-0645">Protease</keyword>
<evidence type="ECO:0000256" key="3">
    <source>
        <dbReference type="ARBA" id="ARBA00022729"/>
    </source>
</evidence>
<dbReference type="Pfam" id="PF05577">
    <property type="entry name" value="Peptidase_S28"/>
    <property type="match status" value="1"/>
</dbReference>
<dbReference type="GO" id="GO:0070008">
    <property type="term" value="F:serine-type exopeptidase activity"/>
    <property type="evidence" value="ECO:0007669"/>
    <property type="project" value="InterPro"/>
</dbReference>
<evidence type="ECO:0000313" key="7">
    <source>
        <dbReference type="Proteomes" id="UP000054007"/>
    </source>
</evidence>
<keyword evidence="5" id="KW-0325">Glycoprotein</keyword>
<evidence type="ECO:0000313" key="6">
    <source>
        <dbReference type="EMBL" id="KIY73983.1"/>
    </source>
</evidence>
<keyword evidence="7" id="KW-1185">Reference proteome</keyword>
<accession>A0A0D7BTX1</accession>